<dbReference type="EMBL" id="SWKV01000167">
    <property type="protein sequence ID" value="KAF3031289.1"/>
    <property type="molecule type" value="Genomic_DNA"/>
</dbReference>
<dbReference type="GO" id="GO:0005975">
    <property type="term" value="P:carbohydrate metabolic process"/>
    <property type="evidence" value="ECO:0007669"/>
    <property type="project" value="InterPro"/>
</dbReference>
<dbReference type="PANTHER" id="PTHR38121:SF5">
    <property type="entry name" value="GH16 DOMAIN-CONTAINING PROTEIN"/>
    <property type="match status" value="1"/>
</dbReference>
<dbReference type="OrthoDB" id="25131at2759"/>
<evidence type="ECO:0000313" key="3">
    <source>
        <dbReference type="Proteomes" id="UP000758155"/>
    </source>
</evidence>
<reference evidence="2" key="1">
    <citation type="submission" date="2019-04" db="EMBL/GenBank/DDBJ databases">
        <title>Sequencing of skin fungus with MAO and IRED activity.</title>
        <authorList>
            <person name="Marsaioli A.J."/>
            <person name="Bonatto J.M.C."/>
            <person name="Reis Junior O."/>
        </authorList>
    </citation>
    <scope>NUCLEOTIDE SEQUENCE</scope>
    <source>
        <strain evidence="2">28M1</strain>
    </source>
</reference>
<dbReference type="GO" id="GO:0004553">
    <property type="term" value="F:hydrolase activity, hydrolyzing O-glycosyl compounds"/>
    <property type="evidence" value="ECO:0007669"/>
    <property type="project" value="InterPro"/>
</dbReference>
<dbReference type="SUPFAM" id="SSF49899">
    <property type="entry name" value="Concanavalin A-like lectins/glucanases"/>
    <property type="match status" value="1"/>
</dbReference>
<protein>
    <recommendedName>
        <fullName evidence="1">GH16 domain-containing protein</fullName>
    </recommendedName>
</protein>
<name>A0A9P5BUK4_9PLEO</name>
<evidence type="ECO:0000259" key="1">
    <source>
        <dbReference type="PROSITE" id="PS51762"/>
    </source>
</evidence>
<dbReference type="PANTHER" id="PTHR38121">
    <property type="entry name" value="GH16 DOMAIN-CONTAINING PROTEIN"/>
    <property type="match status" value="1"/>
</dbReference>
<dbReference type="CDD" id="cd00413">
    <property type="entry name" value="Glyco_hydrolase_16"/>
    <property type="match status" value="1"/>
</dbReference>
<keyword evidence="3" id="KW-1185">Reference proteome</keyword>
<accession>A0A9P5BUK4</accession>
<dbReference type="Pfam" id="PF00722">
    <property type="entry name" value="Glyco_hydro_16"/>
    <property type="match status" value="1"/>
</dbReference>
<dbReference type="AlphaFoldDB" id="A0A9P5BUK4"/>
<dbReference type="PROSITE" id="PS51762">
    <property type="entry name" value="GH16_2"/>
    <property type="match status" value="1"/>
</dbReference>
<proteinExistence type="predicted"/>
<dbReference type="Gene3D" id="2.60.120.200">
    <property type="match status" value="1"/>
</dbReference>
<dbReference type="Proteomes" id="UP000758155">
    <property type="component" value="Unassembled WGS sequence"/>
</dbReference>
<sequence length="272" mass="30496">MNSLDNSRDWKIKNLRLDYNPGNGRFGRIVEERNVILNPARDPSVAPDGPSLQGTDIDAGLQLIVRSELAEGNLVSSGQIQSIREDVRFGSFRAYMRSTPIDGTCAASFWYHNDSQEIDIELLSRQREGDRQPINLSVHSNESVANNYDATGTTGFVEGQVDFDPADGFHEYRYDWSPEVVRFWSDGKWLGDIVEFIPTTPGYFQLSHWSNGFARWSAGPPMQDAVITVAYFMGYFNSTDAKHVEDFAARCGGSRDTENVCIVSNFQKAADE</sequence>
<evidence type="ECO:0000313" key="2">
    <source>
        <dbReference type="EMBL" id="KAF3031289.1"/>
    </source>
</evidence>
<comment type="caution">
    <text evidence="2">The sequence shown here is derived from an EMBL/GenBank/DDBJ whole genome shotgun (WGS) entry which is preliminary data.</text>
</comment>
<organism evidence="2 3">
    <name type="scientific">Didymella heteroderae</name>
    <dbReference type="NCBI Taxonomy" id="1769908"/>
    <lineage>
        <taxon>Eukaryota</taxon>
        <taxon>Fungi</taxon>
        <taxon>Dikarya</taxon>
        <taxon>Ascomycota</taxon>
        <taxon>Pezizomycotina</taxon>
        <taxon>Dothideomycetes</taxon>
        <taxon>Pleosporomycetidae</taxon>
        <taxon>Pleosporales</taxon>
        <taxon>Pleosporineae</taxon>
        <taxon>Didymellaceae</taxon>
        <taxon>Didymella</taxon>
    </lineage>
</organism>
<feature type="domain" description="GH16" evidence="1">
    <location>
        <begin position="8"/>
        <end position="240"/>
    </location>
</feature>
<gene>
    <name evidence="2" type="ORF">E8E12_001111</name>
</gene>
<dbReference type="InterPro" id="IPR000757">
    <property type="entry name" value="Beta-glucanase-like"/>
</dbReference>
<dbReference type="InterPro" id="IPR013320">
    <property type="entry name" value="ConA-like_dom_sf"/>
</dbReference>